<comment type="caution">
    <text evidence="1">The sequence shown here is derived from an EMBL/GenBank/DDBJ whole genome shotgun (WGS) entry which is preliminary data.</text>
</comment>
<dbReference type="AlphaFoldDB" id="A0AAD5TME4"/>
<sequence>MPVDEKLLKKVIKEGGKRGVEIEGAATMGGLEFFCTKVDEPEGDVDLLLESVKAMNAPCDDAEEERKGGAGDIGKMIFSVGEKRVAIVAHVPESQKDKIDAKVWLQNVVEAFDGKVLGGDSLLAYGEILGNPEKEIFPLKVRDLALPKAIEYLRSKKLFPEAADDSSDDEAVFGDDFDFEAVESTN</sequence>
<accession>A0AAD5TME4</accession>
<dbReference type="Proteomes" id="UP001212152">
    <property type="component" value="Unassembled WGS sequence"/>
</dbReference>
<evidence type="ECO:0000313" key="1">
    <source>
        <dbReference type="EMBL" id="KAJ3178795.1"/>
    </source>
</evidence>
<gene>
    <name evidence="1" type="ORF">HDU87_003350</name>
</gene>
<proteinExistence type="predicted"/>
<keyword evidence="2" id="KW-1185">Reference proteome</keyword>
<evidence type="ECO:0000313" key="2">
    <source>
        <dbReference type="Proteomes" id="UP001212152"/>
    </source>
</evidence>
<name>A0AAD5TME4_9FUNG</name>
<reference evidence="1" key="1">
    <citation type="submission" date="2020-05" db="EMBL/GenBank/DDBJ databases">
        <title>Phylogenomic resolution of chytrid fungi.</title>
        <authorList>
            <person name="Stajich J.E."/>
            <person name="Amses K."/>
            <person name="Simmons R."/>
            <person name="Seto K."/>
            <person name="Myers J."/>
            <person name="Bonds A."/>
            <person name="Quandt C.A."/>
            <person name="Barry K."/>
            <person name="Liu P."/>
            <person name="Grigoriev I."/>
            <person name="Longcore J.E."/>
            <person name="James T.Y."/>
        </authorList>
    </citation>
    <scope>NUCLEOTIDE SEQUENCE</scope>
    <source>
        <strain evidence="1">JEL0379</strain>
    </source>
</reference>
<protein>
    <submittedName>
        <fullName evidence="1">Uncharacterized protein</fullName>
    </submittedName>
</protein>
<dbReference type="EMBL" id="JADGJQ010000024">
    <property type="protein sequence ID" value="KAJ3178795.1"/>
    <property type="molecule type" value="Genomic_DNA"/>
</dbReference>
<organism evidence="1 2">
    <name type="scientific">Geranomyces variabilis</name>
    <dbReference type="NCBI Taxonomy" id="109894"/>
    <lineage>
        <taxon>Eukaryota</taxon>
        <taxon>Fungi</taxon>
        <taxon>Fungi incertae sedis</taxon>
        <taxon>Chytridiomycota</taxon>
        <taxon>Chytridiomycota incertae sedis</taxon>
        <taxon>Chytridiomycetes</taxon>
        <taxon>Spizellomycetales</taxon>
        <taxon>Powellomycetaceae</taxon>
        <taxon>Geranomyces</taxon>
    </lineage>
</organism>